<gene>
    <name evidence="10" type="primary">LOC100375907</name>
</gene>
<evidence type="ECO:0000256" key="3">
    <source>
        <dbReference type="ARBA" id="ARBA00022741"/>
    </source>
</evidence>
<evidence type="ECO:0000256" key="1">
    <source>
        <dbReference type="ARBA" id="ARBA00010886"/>
    </source>
</evidence>
<protein>
    <submittedName>
        <fullName evidence="10">Serine/threonine-protein kinase Nek10-like</fullName>
    </submittedName>
</protein>
<dbReference type="RefSeq" id="XP_006813980.1">
    <property type="nucleotide sequence ID" value="XM_006813917.1"/>
</dbReference>
<feature type="compositionally biased region" description="Low complexity" evidence="7">
    <location>
        <begin position="947"/>
        <end position="963"/>
    </location>
</feature>
<comment type="similarity">
    <text evidence="1">Belongs to the protein kinase superfamily. NEK Ser/Thr protein kinase family. NIMA subfamily.</text>
</comment>
<evidence type="ECO:0000256" key="2">
    <source>
        <dbReference type="ARBA" id="ARBA00022679"/>
    </source>
</evidence>
<dbReference type="Proteomes" id="UP000694865">
    <property type="component" value="Unplaced"/>
</dbReference>
<feature type="compositionally biased region" description="Polar residues" evidence="7">
    <location>
        <begin position="903"/>
        <end position="918"/>
    </location>
</feature>
<dbReference type="PROSITE" id="PS50011">
    <property type="entry name" value="PROTEIN_KINASE_DOM"/>
    <property type="match status" value="1"/>
</dbReference>
<accession>A0ABM0M1T9</accession>
<dbReference type="Gene3D" id="1.10.510.10">
    <property type="entry name" value="Transferase(Phosphotransferase) domain 1"/>
    <property type="match status" value="1"/>
</dbReference>
<keyword evidence="9" id="KW-1185">Reference proteome</keyword>
<proteinExistence type="inferred from homology"/>
<evidence type="ECO:0000256" key="5">
    <source>
        <dbReference type="ARBA" id="ARBA00022840"/>
    </source>
</evidence>
<dbReference type="SUPFAM" id="SSF48371">
    <property type="entry name" value="ARM repeat"/>
    <property type="match status" value="1"/>
</dbReference>
<evidence type="ECO:0000256" key="7">
    <source>
        <dbReference type="SAM" id="MobiDB-lite"/>
    </source>
</evidence>
<dbReference type="PROSITE" id="PS00107">
    <property type="entry name" value="PROTEIN_KINASE_ATP"/>
    <property type="match status" value="1"/>
</dbReference>
<dbReference type="InterPro" id="IPR011989">
    <property type="entry name" value="ARM-like"/>
</dbReference>
<name>A0ABM0M1T9_SACKO</name>
<dbReference type="InterPro" id="IPR017441">
    <property type="entry name" value="Protein_kinase_ATP_BS"/>
</dbReference>
<dbReference type="Pfam" id="PF00069">
    <property type="entry name" value="Pkinase"/>
    <property type="match status" value="1"/>
</dbReference>
<keyword evidence="3 6" id="KW-0547">Nucleotide-binding</keyword>
<evidence type="ECO:0000256" key="4">
    <source>
        <dbReference type="ARBA" id="ARBA00022777"/>
    </source>
</evidence>
<dbReference type="SMART" id="SM00185">
    <property type="entry name" value="ARM"/>
    <property type="match status" value="3"/>
</dbReference>
<feature type="domain" description="Protein kinase" evidence="8">
    <location>
        <begin position="508"/>
        <end position="778"/>
    </location>
</feature>
<reference evidence="10" key="1">
    <citation type="submission" date="2025-08" db="UniProtKB">
        <authorList>
            <consortium name="RefSeq"/>
        </authorList>
    </citation>
    <scope>IDENTIFICATION</scope>
    <source>
        <tissue evidence="10">Testes</tissue>
    </source>
</reference>
<dbReference type="InterPro" id="IPR000225">
    <property type="entry name" value="Armadillo"/>
</dbReference>
<dbReference type="PANTHER" id="PTHR43671:SF92">
    <property type="entry name" value="SERINE_THREONINE-PROTEIN KINASE NEK10"/>
    <property type="match status" value="1"/>
</dbReference>
<sequence length="1155" mass="130163">MDCDTRLAVDEECQQLSKLLDLLDNPATEQQLPSSEVDPSNNNEILNKSVQNLSIDAVHYETAESQALEKLSLKYQSERHFSSHQQKSYFNLIFRALVEKRLCCIDWADKAPPEIILRVLICLRMLMRDASYQKLFFKLGGIKVLAERLQTVTERYLHYGEQAFILDILKEMTNIFQKLSAVVSQRDWLVACGAHKPLVLLLSSNDVIVLHCTLYALISLAESPAPRALIGELNCIETLLRILQDYDILSKKLAASLLRILCADSQVREQVKIYDGVPILLSVLHCDNLKLLWNCIWCIVQLSEDADISSDIKTMGGVPLILSILHDRKFVSDHSSGPSGLPKSADRAGRKHPLAVPVDNTGEDEPLEHVLSLQSACCAALTELVLNDANAQQLVQNNGVYVIGMLIFLQKNTRTQDASAVNTLQKNAFRALRFLFSMERNRQLFKRLFPADLFEKFIDVGHYVRDIKKYEPLLNMINSMSNEELSVIKECFQDTNQNKEPTHHINNYAVYEHLGTGAFGSVYKVKKKMSGQFLAMKEISLLNPAIGKTAKERDVSVGRIVSELPIIKEGLKHPNVVRYYKTFNECDKLFIVMEFIEGAPLTEHFNSLKEKNENFTEDRIWNIFIQIVLALRYLHKEKRIVHRDLSPNNIMLGENDKVTITDFGLARVKQQDCSKMTSVVGTILYSCPEIVQSIPYGEKADVWSIGCILYQMSALAPPFYSSNMLSLATKIVEAKYDPLPIEKYSNRIPETIKRCLTPDPDDRPDIVQVAGAISDILLIYMDKLRLNQISMEKKLDRERKRTQRHFNEATHNMQNYHRLFLASQERYDKLLASSSGGAASIRSDSDMSDNVFDGCEHESNAELKTINKHRLIENCHAVPITLEPEKDVFSGAEEDDTGYKTDGGTSSLENSGNSTSLGISFDSHRITPRPPSGKGSLTLDIPTVNHSKSACSSGSPSPNEVSSATPPVSSERTGLLRSQSSSLVEMALRRGGQSSQLRNRPPSATATLTISPRKVRQINDPIMQMLNQLHKIIFVTQLPPTLAQNPKRRVIERFKRALFAQQSSSSNLKSELKKLMIGSREVIDLNFGVGETTYLLKHGKFDDEETGMDASDLDVGITYEHMLSIIESVLRESGYYDMSPSARYEKTPRTRFYLD</sequence>
<feature type="region of interest" description="Disordered" evidence="7">
    <location>
        <begin position="886"/>
        <end position="980"/>
    </location>
</feature>
<organism evidence="9 10">
    <name type="scientific">Saccoglossus kowalevskii</name>
    <name type="common">Acorn worm</name>
    <dbReference type="NCBI Taxonomy" id="10224"/>
    <lineage>
        <taxon>Eukaryota</taxon>
        <taxon>Metazoa</taxon>
        <taxon>Hemichordata</taxon>
        <taxon>Enteropneusta</taxon>
        <taxon>Harrimaniidae</taxon>
        <taxon>Saccoglossus</taxon>
    </lineage>
</organism>
<dbReference type="InterPro" id="IPR000719">
    <property type="entry name" value="Prot_kinase_dom"/>
</dbReference>
<dbReference type="InterPro" id="IPR050660">
    <property type="entry name" value="NEK_Ser/Thr_kinase"/>
</dbReference>
<dbReference type="InterPro" id="IPR016024">
    <property type="entry name" value="ARM-type_fold"/>
</dbReference>
<feature type="compositionally biased region" description="Polar residues" evidence="7">
    <location>
        <begin position="964"/>
        <end position="980"/>
    </location>
</feature>
<evidence type="ECO:0000256" key="6">
    <source>
        <dbReference type="PROSITE-ProRule" id="PRU10141"/>
    </source>
</evidence>
<dbReference type="PROSITE" id="PS00109">
    <property type="entry name" value="PROTEIN_KINASE_TYR"/>
    <property type="match status" value="1"/>
</dbReference>
<dbReference type="PANTHER" id="PTHR43671">
    <property type="entry name" value="SERINE/THREONINE-PROTEIN KINASE NEK"/>
    <property type="match status" value="1"/>
</dbReference>
<evidence type="ECO:0000313" key="10">
    <source>
        <dbReference type="RefSeq" id="XP_006813980.1"/>
    </source>
</evidence>
<dbReference type="Gene3D" id="1.25.10.10">
    <property type="entry name" value="Leucine-rich Repeat Variant"/>
    <property type="match status" value="1"/>
</dbReference>
<dbReference type="InterPro" id="IPR011009">
    <property type="entry name" value="Kinase-like_dom_sf"/>
</dbReference>
<dbReference type="InterPro" id="IPR008266">
    <property type="entry name" value="Tyr_kinase_AS"/>
</dbReference>
<keyword evidence="2" id="KW-0808">Transferase</keyword>
<evidence type="ECO:0000259" key="8">
    <source>
        <dbReference type="PROSITE" id="PS50011"/>
    </source>
</evidence>
<dbReference type="GeneID" id="100375907"/>
<dbReference type="SUPFAM" id="SSF56112">
    <property type="entry name" value="Protein kinase-like (PK-like)"/>
    <property type="match status" value="1"/>
</dbReference>
<feature type="binding site" evidence="6">
    <location>
        <position position="537"/>
    </location>
    <ligand>
        <name>ATP</name>
        <dbReference type="ChEBI" id="CHEBI:30616"/>
    </ligand>
</feature>
<keyword evidence="5 6" id="KW-0067">ATP-binding</keyword>
<keyword evidence="4" id="KW-0418">Kinase</keyword>
<evidence type="ECO:0000313" key="9">
    <source>
        <dbReference type="Proteomes" id="UP000694865"/>
    </source>
</evidence>